<organism evidence="2 3">
    <name type="scientific">Thalassorhabdus alkalitolerans</name>
    <dbReference type="NCBI Taxonomy" id="2282697"/>
    <lineage>
        <taxon>Bacteria</taxon>
        <taxon>Bacillati</taxon>
        <taxon>Bacillota</taxon>
        <taxon>Bacilli</taxon>
        <taxon>Bacillales</taxon>
        <taxon>Bacillaceae</taxon>
        <taxon>Thalassorhabdus</taxon>
    </lineage>
</organism>
<sequence>MEDVIKLLNCSIDNLNELEREIKGLNEKELETVASAYPFNHHFLEMIDSLSKWKREIEKVNTN</sequence>
<evidence type="ECO:0000313" key="3">
    <source>
        <dbReference type="Proteomes" id="UP001596142"/>
    </source>
</evidence>
<evidence type="ECO:0000313" key="2">
    <source>
        <dbReference type="EMBL" id="MFC5712928.1"/>
    </source>
</evidence>
<gene>
    <name evidence="2" type="ORF">ACFPU1_09050</name>
</gene>
<proteinExistence type="predicted"/>
<keyword evidence="1" id="KW-0175">Coiled coil</keyword>
<evidence type="ECO:0000256" key="1">
    <source>
        <dbReference type="SAM" id="Coils"/>
    </source>
</evidence>
<keyword evidence="3" id="KW-1185">Reference proteome</keyword>
<accession>A0ABW0YP57</accession>
<reference evidence="3" key="1">
    <citation type="journal article" date="2019" name="Int. J. Syst. Evol. Microbiol.">
        <title>The Global Catalogue of Microorganisms (GCM) 10K type strain sequencing project: providing services to taxonomists for standard genome sequencing and annotation.</title>
        <authorList>
            <consortium name="The Broad Institute Genomics Platform"/>
            <consortium name="The Broad Institute Genome Sequencing Center for Infectious Disease"/>
            <person name="Wu L."/>
            <person name="Ma J."/>
        </authorList>
    </citation>
    <scope>NUCLEOTIDE SEQUENCE [LARGE SCALE GENOMIC DNA]</scope>
    <source>
        <strain evidence="3">CECT 7184</strain>
    </source>
</reference>
<dbReference type="Proteomes" id="UP001596142">
    <property type="component" value="Unassembled WGS sequence"/>
</dbReference>
<protein>
    <submittedName>
        <fullName evidence="2">Uncharacterized protein</fullName>
    </submittedName>
</protein>
<dbReference type="EMBL" id="JBHSOZ010000003">
    <property type="protein sequence ID" value="MFC5712928.1"/>
    <property type="molecule type" value="Genomic_DNA"/>
</dbReference>
<name>A0ABW0YP57_9BACI</name>
<comment type="caution">
    <text evidence="2">The sequence shown here is derived from an EMBL/GenBank/DDBJ whole genome shotgun (WGS) entry which is preliminary data.</text>
</comment>
<feature type="coiled-coil region" evidence="1">
    <location>
        <begin position="1"/>
        <end position="35"/>
    </location>
</feature>
<dbReference type="RefSeq" id="WP_054636337.1">
    <property type="nucleotide sequence ID" value="NZ_JBHSOZ010000003.1"/>
</dbReference>